<comment type="caution">
    <text evidence="1">The sequence shown here is derived from an EMBL/GenBank/DDBJ whole genome shotgun (WGS) entry which is preliminary data.</text>
</comment>
<dbReference type="EMBL" id="CM037158">
    <property type="protein sequence ID" value="KAH7852038.1"/>
    <property type="molecule type" value="Genomic_DNA"/>
</dbReference>
<reference evidence="1 2" key="1">
    <citation type="journal article" date="2021" name="Hortic Res">
        <title>High-quality reference genome and annotation aids understanding of berry development for evergreen blueberry (Vaccinium darrowii).</title>
        <authorList>
            <person name="Yu J."/>
            <person name="Hulse-Kemp A.M."/>
            <person name="Babiker E."/>
            <person name="Staton M."/>
        </authorList>
    </citation>
    <scope>NUCLEOTIDE SEQUENCE [LARGE SCALE GENOMIC DNA]</scope>
    <source>
        <strain evidence="2">cv. NJ 8807/NJ 8810</strain>
        <tissue evidence="1">Young leaf</tissue>
    </source>
</reference>
<gene>
    <name evidence="1" type="ORF">Vadar_019747</name>
</gene>
<organism evidence="1 2">
    <name type="scientific">Vaccinium darrowii</name>
    <dbReference type="NCBI Taxonomy" id="229202"/>
    <lineage>
        <taxon>Eukaryota</taxon>
        <taxon>Viridiplantae</taxon>
        <taxon>Streptophyta</taxon>
        <taxon>Embryophyta</taxon>
        <taxon>Tracheophyta</taxon>
        <taxon>Spermatophyta</taxon>
        <taxon>Magnoliopsida</taxon>
        <taxon>eudicotyledons</taxon>
        <taxon>Gunneridae</taxon>
        <taxon>Pentapetalae</taxon>
        <taxon>asterids</taxon>
        <taxon>Ericales</taxon>
        <taxon>Ericaceae</taxon>
        <taxon>Vaccinioideae</taxon>
        <taxon>Vaccinieae</taxon>
        <taxon>Vaccinium</taxon>
    </lineage>
</organism>
<name>A0ACB7YF70_9ERIC</name>
<keyword evidence="2" id="KW-1185">Reference proteome</keyword>
<evidence type="ECO:0000313" key="1">
    <source>
        <dbReference type="EMBL" id="KAH7852038.1"/>
    </source>
</evidence>
<sequence length="617" mass="69588">MGYSALKIALIFACYAVQLSGKIGVVLSVDQVKDYFPEERDGLLQLRDFINSTSNLHGNWTGPPCYKNDSRWTGIACLNGHVTDLILEGIQITGSLPQTPFLRNITFLTKLSLRNNFIRGPLPNLTNLLYLELVLLSQNRFSGSIPLTYINLPRLKKLELQQNSLTGSIPPFDQPTLTMLNVSYNHLTGRIPSNQVLSRFPESSYDHNSALCGQPLGTPCKAHPPPRTADVSSNGETKETLEIWRFSLIAASAVLVSLSVMLGFIYYYRKLHGKDAKGDQSGEGYVGTEEKKMYWSENTDDPERMLKLEFFDKRRQVFDSHELLRAKAKVMGKGKLGTTYKAVLESGHAVVVKRLRDTNAMSNREFVRQMQLLGNARHENLAEIISFHYSKEEQLVIYEFIPYGSLFELLHENRGAGRVPLNWTARLSIIKDTAKGLAYLHQSLPDHRVPHGNIKSSNVLIQRDGQNHQSKLTDFGLLPFLTSRKSMGKLAVGKSPEFSLGRQLTYKADVYCFGIILLEVITGKNPGEISRANEGMFDDLSDWVRSVVNSDRLTDVLDVEILSARKEHDVMFILVEMALECTDMMPEKRPNMSEVLRRIEEMEQVNKQNGDNITCIL</sequence>
<accession>A0ACB7YF70</accession>
<evidence type="ECO:0000313" key="2">
    <source>
        <dbReference type="Proteomes" id="UP000828048"/>
    </source>
</evidence>
<protein>
    <submittedName>
        <fullName evidence="1">Uncharacterized protein</fullName>
    </submittedName>
</protein>
<proteinExistence type="predicted"/>
<dbReference type="Proteomes" id="UP000828048">
    <property type="component" value="Chromosome 8"/>
</dbReference>